<feature type="region of interest" description="Disordered" evidence="2">
    <location>
        <begin position="1"/>
        <end position="39"/>
    </location>
</feature>
<dbReference type="PANTHER" id="PTHR13947">
    <property type="entry name" value="GNAT FAMILY N-ACETYLTRANSFERASE"/>
    <property type="match status" value="1"/>
</dbReference>
<gene>
    <name evidence="4" type="ORF">FNM00_05680</name>
</gene>
<organism evidence="4 5">
    <name type="scientific">Aeromicrobium piscarium</name>
    <dbReference type="NCBI Taxonomy" id="2590901"/>
    <lineage>
        <taxon>Bacteria</taxon>
        <taxon>Bacillati</taxon>
        <taxon>Actinomycetota</taxon>
        <taxon>Actinomycetes</taxon>
        <taxon>Propionibacteriales</taxon>
        <taxon>Nocardioidaceae</taxon>
        <taxon>Aeromicrobium</taxon>
    </lineage>
</organism>
<dbReference type="PANTHER" id="PTHR13947:SF37">
    <property type="entry name" value="LD18367P"/>
    <property type="match status" value="1"/>
</dbReference>
<keyword evidence="5" id="KW-1185">Reference proteome</keyword>
<evidence type="ECO:0000313" key="4">
    <source>
        <dbReference type="EMBL" id="TSD65196.1"/>
    </source>
</evidence>
<dbReference type="SUPFAM" id="SSF55729">
    <property type="entry name" value="Acyl-CoA N-acyltransferases (Nat)"/>
    <property type="match status" value="1"/>
</dbReference>
<evidence type="ECO:0000259" key="3">
    <source>
        <dbReference type="PROSITE" id="PS51186"/>
    </source>
</evidence>
<evidence type="ECO:0000313" key="5">
    <source>
        <dbReference type="Proteomes" id="UP000316988"/>
    </source>
</evidence>
<reference evidence="4 5" key="1">
    <citation type="submission" date="2019-07" db="EMBL/GenBank/DDBJ databases">
        <authorList>
            <person name="Zhao L.H."/>
        </authorList>
    </citation>
    <scope>NUCLEOTIDE SEQUENCE [LARGE SCALE GENOMIC DNA]</scope>
    <source>
        <strain evidence="4 5">Co35</strain>
    </source>
</reference>
<keyword evidence="1 4" id="KW-0808">Transferase</keyword>
<dbReference type="EMBL" id="VLNT01000003">
    <property type="protein sequence ID" value="TSD65196.1"/>
    <property type="molecule type" value="Genomic_DNA"/>
</dbReference>
<dbReference type="InterPro" id="IPR016181">
    <property type="entry name" value="Acyl_CoA_acyltransferase"/>
</dbReference>
<dbReference type="Pfam" id="PF00583">
    <property type="entry name" value="Acetyltransf_1"/>
    <property type="match status" value="1"/>
</dbReference>
<feature type="compositionally biased region" description="Basic residues" evidence="2">
    <location>
        <begin position="13"/>
        <end position="36"/>
    </location>
</feature>
<dbReference type="Proteomes" id="UP000316988">
    <property type="component" value="Unassembled WGS sequence"/>
</dbReference>
<evidence type="ECO:0000256" key="1">
    <source>
        <dbReference type="ARBA" id="ARBA00022679"/>
    </source>
</evidence>
<dbReference type="InterPro" id="IPR050769">
    <property type="entry name" value="NAT_camello-type"/>
</dbReference>
<feature type="domain" description="N-acetyltransferase" evidence="3">
    <location>
        <begin position="43"/>
        <end position="196"/>
    </location>
</feature>
<comment type="caution">
    <text evidence="4">The sequence shown here is derived from an EMBL/GenBank/DDBJ whole genome shotgun (WGS) entry which is preliminary data.</text>
</comment>
<name>A0A554SFU1_9ACTN</name>
<dbReference type="AlphaFoldDB" id="A0A554SFU1"/>
<dbReference type="CDD" id="cd04301">
    <property type="entry name" value="NAT_SF"/>
    <property type="match status" value="1"/>
</dbReference>
<dbReference type="OrthoDB" id="9799092at2"/>
<dbReference type="GO" id="GO:0008080">
    <property type="term" value="F:N-acetyltransferase activity"/>
    <property type="evidence" value="ECO:0007669"/>
    <property type="project" value="InterPro"/>
</dbReference>
<dbReference type="Gene3D" id="3.40.630.30">
    <property type="match status" value="1"/>
</dbReference>
<protein>
    <submittedName>
        <fullName evidence="4">GNAT family N-acetyltransferase</fullName>
    </submittedName>
</protein>
<sequence length="286" mass="31564">MGPARVTGGQVGQRHRRWPTARRTGRLRARHRHQPRRSLTSPYMIRAVSGEGAQLCAAGIWARATARRDGVDPQDTASVVRGIRSALSAPGSSLQIADDTDHPVGFSVIVPHEDRLELRYLAVEPAKWGQGIGTALLHHLGEEAARQGFPTLELWVIDTNDRAIALYEATGWQDTGDVAVRHAHGPVERRLIRHLQPEGDRTSWVTLTHDWSRDVDIAHLDEARRSVGDIGVEQVVHMILEVLAYADDEAEAQGRIGTAMVRIHRSSVTVSDDGRAPTRVEMSTAR</sequence>
<proteinExistence type="predicted"/>
<accession>A0A554SFU1</accession>
<dbReference type="PROSITE" id="PS51186">
    <property type="entry name" value="GNAT"/>
    <property type="match status" value="1"/>
</dbReference>
<evidence type="ECO:0000256" key="2">
    <source>
        <dbReference type="SAM" id="MobiDB-lite"/>
    </source>
</evidence>
<dbReference type="InterPro" id="IPR000182">
    <property type="entry name" value="GNAT_dom"/>
</dbReference>